<dbReference type="EMBL" id="LSTV01000001">
    <property type="protein sequence ID" value="OAH51095.1"/>
    <property type="molecule type" value="Genomic_DNA"/>
</dbReference>
<evidence type="ECO:0000313" key="2">
    <source>
        <dbReference type="EMBL" id="OAH51095.1"/>
    </source>
</evidence>
<dbReference type="Gene3D" id="1.20.120.520">
    <property type="entry name" value="nmb1532 protein domain like"/>
    <property type="match status" value="1"/>
</dbReference>
<dbReference type="RefSeq" id="WP_064001604.1">
    <property type="nucleotide sequence ID" value="NZ_LSTV01000001.1"/>
</dbReference>
<protein>
    <recommendedName>
        <fullName evidence="1">Hemerythrin-like domain-containing protein</fullName>
    </recommendedName>
</protein>
<dbReference type="Pfam" id="PF01814">
    <property type="entry name" value="Hemerythrin"/>
    <property type="match status" value="1"/>
</dbReference>
<evidence type="ECO:0000313" key="3">
    <source>
        <dbReference type="Proteomes" id="UP000076998"/>
    </source>
</evidence>
<sequence>MATALPATGATPSAVRCDTSDMLLVHRLLRSLYVGAGCLVRTVGDDQPQRRRNVSAHIAMIADMLHHHHHTEDTLLWDDLAERAPACGLHVDAMRRQHAAMAVLLADLNAGIDAWDARGGADDGTVSGLLERIRLTLDAHLGQEEELILPFAERVFSQTEWNRLGEMGSAHTPKDLMFIQLGYLIASLPEDRAAHWVASNLPLLARLLWACIGRRQYARYRQGLAVAA</sequence>
<proteinExistence type="predicted"/>
<reference evidence="2 3" key="1">
    <citation type="submission" date="2016-02" db="EMBL/GenBank/DDBJ databases">
        <authorList>
            <person name="Wen L."/>
            <person name="He K."/>
            <person name="Yang H."/>
        </authorList>
    </citation>
    <scope>NUCLEOTIDE SEQUENCE [LARGE SCALE GENOMIC DNA]</scope>
    <source>
        <strain evidence="2 3">CD11_3</strain>
    </source>
</reference>
<dbReference type="CDD" id="cd12108">
    <property type="entry name" value="Hr-like"/>
    <property type="match status" value="1"/>
</dbReference>
<gene>
    <name evidence="2" type="ORF">AYL44_02115</name>
</gene>
<dbReference type="InterPro" id="IPR012312">
    <property type="entry name" value="Hemerythrin-like"/>
</dbReference>
<evidence type="ECO:0000259" key="1">
    <source>
        <dbReference type="Pfam" id="PF01814"/>
    </source>
</evidence>
<accession>A0A177KE28</accession>
<organism evidence="2 3">
    <name type="scientific">Microbacterium oleivorans</name>
    <dbReference type="NCBI Taxonomy" id="273677"/>
    <lineage>
        <taxon>Bacteria</taxon>
        <taxon>Bacillati</taxon>
        <taxon>Actinomycetota</taxon>
        <taxon>Actinomycetes</taxon>
        <taxon>Micrococcales</taxon>
        <taxon>Microbacteriaceae</taxon>
        <taxon>Microbacterium</taxon>
    </lineage>
</organism>
<comment type="caution">
    <text evidence="2">The sequence shown here is derived from an EMBL/GenBank/DDBJ whole genome shotgun (WGS) entry which is preliminary data.</text>
</comment>
<dbReference type="AlphaFoldDB" id="A0A177KE28"/>
<feature type="domain" description="Hemerythrin-like" evidence="1">
    <location>
        <begin position="25"/>
        <end position="152"/>
    </location>
</feature>
<name>A0A177KE28_9MICO</name>
<dbReference type="OrthoDB" id="5197650at2"/>
<dbReference type="Proteomes" id="UP000076998">
    <property type="component" value="Unassembled WGS sequence"/>
</dbReference>